<dbReference type="AlphaFoldDB" id="A0A3A1N4V4"/>
<keyword evidence="6" id="KW-1185">Reference proteome</keyword>
<dbReference type="Proteomes" id="UP000266067">
    <property type="component" value="Unassembled WGS sequence"/>
</dbReference>
<evidence type="ECO:0000259" key="4">
    <source>
        <dbReference type="Pfam" id="PF01965"/>
    </source>
</evidence>
<proteinExistence type="inferred from homology"/>
<dbReference type="InterPro" id="IPR050325">
    <property type="entry name" value="Prot/Nucl_acid_deglycase"/>
</dbReference>
<dbReference type="Pfam" id="PF01965">
    <property type="entry name" value="DJ-1_PfpI"/>
    <property type="match status" value="1"/>
</dbReference>
<dbReference type="PANTHER" id="PTHR48094:SF11">
    <property type="entry name" value="GLUTATHIONE-INDEPENDENT GLYOXALASE HSP31-RELATED"/>
    <property type="match status" value="1"/>
</dbReference>
<dbReference type="InterPro" id="IPR002818">
    <property type="entry name" value="DJ-1/PfpI"/>
</dbReference>
<keyword evidence="1" id="KW-0346">Stress response</keyword>
<name>A0A3A1N4V4_9FLAO</name>
<organism evidence="5 6">
    <name type="scientific">Flagellimonas lutimaris</name>
    <dbReference type="NCBI Taxonomy" id="475082"/>
    <lineage>
        <taxon>Bacteria</taxon>
        <taxon>Pseudomonadati</taxon>
        <taxon>Bacteroidota</taxon>
        <taxon>Flavobacteriia</taxon>
        <taxon>Flavobacteriales</taxon>
        <taxon>Flavobacteriaceae</taxon>
        <taxon>Flagellimonas</taxon>
    </lineage>
</organism>
<dbReference type="Gene3D" id="3.40.50.880">
    <property type="match status" value="1"/>
</dbReference>
<protein>
    <submittedName>
        <fullName evidence="5">Type 1 glutamine amidotransferase domain-containing protein</fullName>
    </submittedName>
</protein>
<evidence type="ECO:0000256" key="1">
    <source>
        <dbReference type="ARBA" id="ARBA00023016"/>
    </source>
</evidence>
<keyword evidence="5" id="KW-0315">Glutamine amidotransferase</keyword>
<dbReference type="GO" id="GO:0016740">
    <property type="term" value="F:transferase activity"/>
    <property type="evidence" value="ECO:0007669"/>
    <property type="project" value="UniProtKB-KW"/>
</dbReference>
<dbReference type="PANTHER" id="PTHR48094">
    <property type="entry name" value="PROTEIN/NUCLEIC ACID DEGLYCASE DJ-1-RELATED"/>
    <property type="match status" value="1"/>
</dbReference>
<feature type="domain" description="DJ-1/PfpI" evidence="4">
    <location>
        <begin position="23"/>
        <end position="220"/>
    </location>
</feature>
<dbReference type="GO" id="GO:0019172">
    <property type="term" value="F:glyoxalase III activity"/>
    <property type="evidence" value="ECO:0007669"/>
    <property type="project" value="TreeGrafter"/>
</dbReference>
<sequence>MKHILFIITSTDKIGNAQHRTGYEFSEVADPYLEFINEGYTVDFSSILGGRPPATGYDSSQQNSRAFKESNGFRRLNFSHKLSDIDTEAYDAIFFPGGLGPMVDMVDNALVKDIIKKFYESDRVIGAVCHGPVALLNVILSNGKNLLEDKRINSFTKSEEKLDGHKLDDIIPFMLDEELAKQGAQFLNARPFDPFVIADGNLVTGQNPASASGVALEMIKIIKD</sequence>
<dbReference type="RefSeq" id="WP_119608578.1">
    <property type="nucleotide sequence ID" value="NZ_QXFH01000075.1"/>
</dbReference>
<dbReference type="InterPro" id="IPR029062">
    <property type="entry name" value="Class_I_gatase-like"/>
</dbReference>
<evidence type="ECO:0000313" key="6">
    <source>
        <dbReference type="Proteomes" id="UP000266067"/>
    </source>
</evidence>
<gene>
    <name evidence="5" type="ORF">D2V08_12910</name>
</gene>
<dbReference type="SUPFAM" id="SSF52317">
    <property type="entry name" value="Class I glutamine amidotransferase-like"/>
    <property type="match status" value="1"/>
</dbReference>
<dbReference type="CDD" id="cd03141">
    <property type="entry name" value="GATase1_Hsp31_like"/>
    <property type="match status" value="1"/>
</dbReference>
<keyword evidence="2" id="KW-0456">Lyase</keyword>
<dbReference type="EMBL" id="QXFH01000075">
    <property type="protein sequence ID" value="RIV31652.1"/>
    <property type="molecule type" value="Genomic_DNA"/>
</dbReference>
<dbReference type="OrthoDB" id="9792284at2"/>
<evidence type="ECO:0000313" key="5">
    <source>
        <dbReference type="EMBL" id="RIV31652.1"/>
    </source>
</evidence>
<evidence type="ECO:0000256" key="2">
    <source>
        <dbReference type="ARBA" id="ARBA00023239"/>
    </source>
</evidence>
<evidence type="ECO:0000256" key="3">
    <source>
        <dbReference type="ARBA" id="ARBA00038493"/>
    </source>
</evidence>
<dbReference type="GO" id="GO:0019243">
    <property type="term" value="P:methylglyoxal catabolic process to D-lactate via S-lactoyl-glutathione"/>
    <property type="evidence" value="ECO:0007669"/>
    <property type="project" value="TreeGrafter"/>
</dbReference>
<dbReference type="GO" id="GO:0005737">
    <property type="term" value="C:cytoplasm"/>
    <property type="evidence" value="ECO:0007669"/>
    <property type="project" value="TreeGrafter"/>
</dbReference>
<comment type="similarity">
    <text evidence="3">Belongs to the peptidase C56 family. HSP31-like subfamily.</text>
</comment>
<accession>A0A3A1N4V4</accession>
<reference evidence="5 6" key="1">
    <citation type="submission" date="2018-08" db="EMBL/GenBank/DDBJ databases">
        <title>Proposal of Muricauda 72 sp.nov. and Muricauda NH166 sp.nov., isolated from seawater.</title>
        <authorList>
            <person name="Cheng H."/>
            <person name="Wu Y.-H."/>
            <person name="Guo L.-L."/>
            <person name="Xu X.-W."/>
        </authorList>
    </citation>
    <scope>NUCLEOTIDE SEQUENCE [LARGE SCALE GENOMIC DNA]</scope>
    <source>
        <strain evidence="5 6">KCTC 22173</strain>
    </source>
</reference>
<keyword evidence="5" id="KW-0808">Transferase</keyword>
<comment type="caution">
    <text evidence="5">The sequence shown here is derived from an EMBL/GenBank/DDBJ whole genome shotgun (WGS) entry which is preliminary data.</text>
</comment>